<evidence type="ECO:0000313" key="1">
    <source>
        <dbReference type="EMBL" id="KAJ5443927.1"/>
    </source>
</evidence>
<dbReference type="EMBL" id="JAPVEA010000007">
    <property type="protein sequence ID" value="KAJ5443927.1"/>
    <property type="molecule type" value="Genomic_DNA"/>
</dbReference>
<name>A0AAD6C1A4_9EURO</name>
<organism evidence="1 2">
    <name type="scientific">Penicillium daleae</name>
    <dbReference type="NCBI Taxonomy" id="63821"/>
    <lineage>
        <taxon>Eukaryota</taxon>
        <taxon>Fungi</taxon>
        <taxon>Dikarya</taxon>
        <taxon>Ascomycota</taxon>
        <taxon>Pezizomycotina</taxon>
        <taxon>Eurotiomycetes</taxon>
        <taxon>Eurotiomycetidae</taxon>
        <taxon>Eurotiales</taxon>
        <taxon>Aspergillaceae</taxon>
        <taxon>Penicillium</taxon>
    </lineage>
</organism>
<sequence>MTHSMPDISPANAMMQKRNDCHNLVQTFLADCFPSQRSSLSPRSWITLLVTLPTEVKALQLSSAAVAASAIGRKFHNTALVRNSHNLYIQGLRHLQHALQDRALVRDDGTLAACMALSLYEAMECPSGGSGAYFSHCEGIMALVQARGVEAHSSGAGHQLFLGVRIPAILYALESHSLSFISSSAWMNYPWEGKLKNPFTQIVDCLAHAPGILQRVHLLAGLDRQEQVDMCDTLINECWHIDERLDVISDKMQQASPDPLYWPVDSRMNLLSHSKDPRTPFPALFRFVDLETANSLILLWAIRVMLWSGRCNLYRLMDSDYPIPDPITIQIVSSPSRSRKSLPPLGHRRDYVSMVHHVCQSVEYILGEEMLLAGPLSVTPALGIVLESVRGETSCYREVAWLRAAIDVARQRGLGLLQHAR</sequence>
<evidence type="ECO:0000313" key="2">
    <source>
        <dbReference type="Proteomes" id="UP001213681"/>
    </source>
</evidence>
<keyword evidence="2" id="KW-1185">Reference proteome</keyword>
<dbReference type="InterPro" id="IPR053178">
    <property type="entry name" value="Osmoadaptation_assoc"/>
</dbReference>
<reference evidence="1" key="1">
    <citation type="submission" date="2022-12" db="EMBL/GenBank/DDBJ databases">
        <authorList>
            <person name="Petersen C."/>
        </authorList>
    </citation>
    <scope>NUCLEOTIDE SEQUENCE</scope>
    <source>
        <strain evidence="1">IBT 16125</strain>
    </source>
</reference>
<dbReference type="PANTHER" id="PTHR38111">
    <property type="entry name" value="ZN(2)-C6 FUNGAL-TYPE DOMAIN-CONTAINING PROTEIN-RELATED"/>
    <property type="match status" value="1"/>
</dbReference>
<dbReference type="Proteomes" id="UP001213681">
    <property type="component" value="Unassembled WGS sequence"/>
</dbReference>
<proteinExistence type="predicted"/>
<gene>
    <name evidence="1" type="ORF">N7458_007799</name>
</gene>
<dbReference type="AlphaFoldDB" id="A0AAD6C1A4"/>
<dbReference type="GeneID" id="81601424"/>
<reference evidence="1" key="2">
    <citation type="journal article" date="2023" name="IMA Fungus">
        <title>Comparative genomic study of the Penicillium genus elucidates a diverse pangenome and 15 lateral gene transfer events.</title>
        <authorList>
            <person name="Petersen C."/>
            <person name="Sorensen T."/>
            <person name="Nielsen M.R."/>
            <person name="Sondergaard T.E."/>
            <person name="Sorensen J.L."/>
            <person name="Fitzpatrick D.A."/>
            <person name="Frisvad J.C."/>
            <person name="Nielsen K.L."/>
        </authorList>
    </citation>
    <scope>NUCLEOTIDE SEQUENCE</scope>
    <source>
        <strain evidence="1">IBT 16125</strain>
    </source>
</reference>
<dbReference type="PANTHER" id="PTHR38111:SF11">
    <property type="entry name" value="TRANSCRIPTION FACTOR DOMAIN-CONTAINING PROTEIN-RELATED"/>
    <property type="match status" value="1"/>
</dbReference>
<dbReference type="RefSeq" id="XP_056764007.1">
    <property type="nucleotide sequence ID" value="XM_056911181.1"/>
</dbReference>
<protein>
    <submittedName>
        <fullName evidence="1">C6 zinc finger domain-containing protein</fullName>
    </submittedName>
</protein>
<accession>A0AAD6C1A4</accession>
<comment type="caution">
    <text evidence="1">The sequence shown here is derived from an EMBL/GenBank/DDBJ whole genome shotgun (WGS) entry which is preliminary data.</text>
</comment>
<dbReference type="InterPro" id="IPR021858">
    <property type="entry name" value="Fun_TF"/>
</dbReference>
<dbReference type="Pfam" id="PF11951">
    <property type="entry name" value="Fungal_trans_2"/>
    <property type="match status" value="1"/>
</dbReference>